<organism evidence="2 3">
    <name type="scientific">Acinetobacter phage 133</name>
    <dbReference type="NCBI Taxonomy" id="2919552"/>
    <lineage>
        <taxon>Viruses</taxon>
        <taxon>Duplodnaviria</taxon>
        <taxon>Heunggongvirae</taxon>
        <taxon>Uroviricota</taxon>
        <taxon>Caudoviricetes</taxon>
        <taxon>Pantevenvirales</taxon>
        <taxon>Straboviridae</taxon>
        <taxon>Tevenvirinae</taxon>
        <taxon>Centumtrigintavirus</taxon>
        <taxon>Centumtrigintavirus cv133</taxon>
        <taxon>Acinetobacter virus 133</taxon>
    </lineage>
</organism>
<name>D9I6A8_9CAUD</name>
<proteinExistence type="predicted"/>
<evidence type="ECO:0000313" key="2">
    <source>
        <dbReference type="EMBL" id="ADJ19489.1"/>
    </source>
</evidence>
<dbReference type="InterPro" id="IPR035114">
    <property type="entry name" value="GP67"/>
</dbReference>
<dbReference type="Proteomes" id="UP000000330">
    <property type="component" value="Segment"/>
</dbReference>
<feature type="region of interest" description="Disordered" evidence="1">
    <location>
        <begin position="44"/>
        <end position="76"/>
    </location>
</feature>
<dbReference type="KEGG" id="vg:10323161"/>
<keyword evidence="3" id="KW-1185">Reference proteome</keyword>
<dbReference type="Pfam" id="PF17634">
    <property type="entry name" value="GP67"/>
    <property type="match status" value="1"/>
</dbReference>
<accession>D9I6A8</accession>
<evidence type="ECO:0000256" key="1">
    <source>
        <dbReference type="SAM" id="MobiDB-lite"/>
    </source>
</evidence>
<reference evidence="2 3" key="1">
    <citation type="journal article" date="2010" name="Virol. J.">
        <title>Genomes of the T4-related bacteriophages as windows on microbial genome evolution.</title>
        <authorList>
            <person name="Petrov V.M."/>
            <person name="Ratnayaka S."/>
            <person name="Nolan J.M."/>
            <person name="Miller E.S."/>
            <person name="Karam J.D."/>
        </authorList>
    </citation>
    <scope>NUCLEOTIDE SEQUENCE [LARGE SCALE GENOMIC DNA]</scope>
    <source>
        <strain evidence="2">Acj133</strain>
    </source>
</reference>
<gene>
    <name evidence="2" type="primary">67</name>
    <name evidence="2" type="ORF">Acj133p174</name>
</gene>
<dbReference type="RefSeq" id="YP_004300755.1">
    <property type="nucleotide sequence ID" value="NC_015250.1"/>
</dbReference>
<dbReference type="GeneID" id="10323161"/>
<sequence length="76" mass="8579">MNSLLEAIKNNDLIKAQRAFAEGMKSHVAEILEREKTRIGANIFIEGEEKTDPDDDEDDEDDDEDDDKPGKGKDED</sequence>
<feature type="compositionally biased region" description="Acidic residues" evidence="1">
    <location>
        <begin position="49"/>
        <end position="67"/>
    </location>
</feature>
<dbReference type="EMBL" id="HM114315">
    <property type="protein sequence ID" value="ADJ19489.1"/>
    <property type="molecule type" value="Genomic_DNA"/>
</dbReference>
<protein>
    <submittedName>
        <fullName evidence="2">Gp67 prohead core</fullName>
    </submittedName>
</protein>
<evidence type="ECO:0000313" key="3">
    <source>
        <dbReference type="Proteomes" id="UP000000330"/>
    </source>
</evidence>